<dbReference type="InterPro" id="IPR036881">
    <property type="entry name" value="Glyco_hydro_3_C_sf"/>
</dbReference>
<keyword evidence="8" id="KW-0326">Glycosidase</keyword>
<feature type="region of interest" description="Disordered" evidence="4">
    <location>
        <begin position="404"/>
        <end position="426"/>
    </location>
</feature>
<dbReference type="Pfam" id="PF21540">
    <property type="entry name" value="Choline_bind_4"/>
    <property type="match status" value="8"/>
</dbReference>
<feature type="domain" description="Fibronectin type III-like" evidence="7">
    <location>
        <begin position="942"/>
        <end position="1014"/>
    </location>
</feature>
<evidence type="ECO:0000256" key="4">
    <source>
        <dbReference type="SAM" id="MobiDB-lite"/>
    </source>
</evidence>
<dbReference type="GO" id="GO:0008422">
    <property type="term" value="F:beta-glucosidase activity"/>
    <property type="evidence" value="ECO:0007669"/>
    <property type="project" value="UniProtKB-EC"/>
</dbReference>
<dbReference type="PANTHER" id="PTHR42715:SF10">
    <property type="entry name" value="BETA-GLUCOSIDASE"/>
    <property type="match status" value="1"/>
</dbReference>
<protein>
    <submittedName>
        <fullName evidence="8">Thermostable beta-glucosidase B</fullName>
        <ecNumber evidence="8">3.2.1.21</ecNumber>
    </submittedName>
</protein>
<dbReference type="InterPro" id="IPR048713">
    <property type="entry name" value="Choline_bind_rpt"/>
</dbReference>
<keyword evidence="3 8" id="KW-0378">Hydrolase</keyword>
<dbReference type="InterPro" id="IPR036962">
    <property type="entry name" value="Glyco_hydro_3_N_sf"/>
</dbReference>
<dbReference type="Gene3D" id="3.40.50.1700">
    <property type="entry name" value="Glycoside hydrolase family 3 C-terminal domain"/>
    <property type="match status" value="2"/>
</dbReference>
<dbReference type="Proteomes" id="UP000095492">
    <property type="component" value="Unassembled WGS sequence"/>
</dbReference>
<dbReference type="InterPro" id="IPR026891">
    <property type="entry name" value="Fn3-like"/>
</dbReference>
<dbReference type="InterPro" id="IPR005084">
    <property type="entry name" value="CBM6"/>
</dbReference>
<dbReference type="EC" id="3.2.1.21" evidence="8"/>
<dbReference type="SUPFAM" id="SSF51445">
    <property type="entry name" value="(Trans)glycosidases"/>
    <property type="match status" value="1"/>
</dbReference>
<gene>
    <name evidence="8" type="primary">bglB_2</name>
    <name evidence="8" type="ORF">ERS852448_01820</name>
</gene>
<evidence type="ECO:0000256" key="1">
    <source>
        <dbReference type="ARBA" id="ARBA00005336"/>
    </source>
</evidence>
<evidence type="ECO:0000256" key="5">
    <source>
        <dbReference type="SAM" id="SignalP"/>
    </source>
</evidence>
<feature type="domain" description="Cellulose binding type IV" evidence="6">
    <location>
        <begin position="1048"/>
        <end position="1190"/>
    </location>
</feature>
<feature type="signal peptide" evidence="5">
    <location>
        <begin position="1"/>
        <end position="20"/>
    </location>
</feature>
<dbReference type="OrthoDB" id="9805821at2"/>
<dbReference type="InterPro" id="IPR002772">
    <property type="entry name" value="Glyco_hydro_3_C"/>
</dbReference>
<dbReference type="InterPro" id="IPR050288">
    <property type="entry name" value="Cellulose_deg_GH3"/>
</dbReference>
<evidence type="ECO:0000313" key="9">
    <source>
        <dbReference type="Proteomes" id="UP000095492"/>
    </source>
</evidence>
<reference evidence="8 9" key="1">
    <citation type="submission" date="2015-09" db="EMBL/GenBank/DDBJ databases">
        <authorList>
            <consortium name="Pathogen Informatics"/>
        </authorList>
    </citation>
    <scope>NUCLEOTIDE SEQUENCE [LARGE SCALE GENOMIC DNA]</scope>
    <source>
        <strain evidence="8 9">2789STDY5608891</strain>
    </source>
</reference>
<dbReference type="InterPro" id="IPR006584">
    <property type="entry name" value="Cellulose-bd_IV"/>
</dbReference>
<dbReference type="Gene3D" id="2.60.120.260">
    <property type="entry name" value="Galactose-binding domain-like"/>
    <property type="match status" value="1"/>
</dbReference>
<dbReference type="SUPFAM" id="SSF52279">
    <property type="entry name" value="Beta-D-glucan exohydrolase, C-terminal domain"/>
    <property type="match status" value="1"/>
</dbReference>
<keyword evidence="2 5" id="KW-0732">Signal</keyword>
<dbReference type="GeneID" id="97392595"/>
<dbReference type="RefSeq" id="WP_055290372.1">
    <property type="nucleotide sequence ID" value="NZ_CP173382.1"/>
</dbReference>
<dbReference type="InterPro" id="IPR013783">
    <property type="entry name" value="Ig-like_fold"/>
</dbReference>
<comment type="similarity">
    <text evidence="1">Belongs to the glycosyl hydrolase 3 family.</text>
</comment>
<name>A0A173U433_EUBRA</name>
<dbReference type="CDD" id="cd04084">
    <property type="entry name" value="CBM6_xylanase-like"/>
    <property type="match status" value="1"/>
</dbReference>
<proteinExistence type="inferred from homology"/>
<accession>A0A173U433</accession>
<dbReference type="Pfam" id="PF03422">
    <property type="entry name" value="CBM_6"/>
    <property type="match status" value="1"/>
</dbReference>
<dbReference type="InterPro" id="IPR017853">
    <property type="entry name" value="GH"/>
</dbReference>
<dbReference type="Pfam" id="PF01915">
    <property type="entry name" value="Glyco_hydro_3_C"/>
    <property type="match status" value="1"/>
</dbReference>
<evidence type="ECO:0000256" key="2">
    <source>
        <dbReference type="ARBA" id="ARBA00022729"/>
    </source>
</evidence>
<dbReference type="SMART" id="SM01217">
    <property type="entry name" value="Fn3_like"/>
    <property type="match status" value="1"/>
</dbReference>
<organism evidence="8 9">
    <name type="scientific">Eubacterium ramulus</name>
    <dbReference type="NCBI Taxonomy" id="39490"/>
    <lineage>
        <taxon>Bacteria</taxon>
        <taxon>Bacillati</taxon>
        <taxon>Bacillota</taxon>
        <taxon>Clostridia</taxon>
        <taxon>Eubacteriales</taxon>
        <taxon>Eubacteriaceae</taxon>
        <taxon>Eubacterium</taxon>
    </lineage>
</organism>
<dbReference type="GO" id="GO:0009251">
    <property type="term" value="P:glucan catabolic process"/>
    <property type="evidence" value="ECO:0007669"/>
    <property type="project" value="TreeGrafter"/>
</dbReference>
<dbReference type="GO" id="GO:0030246">
    <property type="term" value="F:carbohydrate binding"/>
    <property type="evidence" value="ECO:0007669"/>
    <property type="project" value="InterPro"/>
</dbReference>
<evidence type="ECO:0000259" key="6">
    <source>
        <dbReference type="SMART" id="SM00606"/>
    </source>
</evidence>
<sequence length="1395" mass="150966">MKMKKLLTILLAASIVAGSAQVPGLTMQVQAAQVQTQESAGSATATYNGKTFNRASAAYQDGDVSYEGMPLYNGNAEDLDDYVNLIMDEIGVDGWISILAGKSPVGTYADENGESKTYNVPITVNRAADVGLDGETQWPNQLAQAQTWNTDLLKQAGSVYGDEMRSKYATSSIGTTAVGAHAAQIDARMNPLSGRYDEGYGEDAFMIGEMADAWAGGMVGDESDVYMKSIPQTKHWTTYNSEFFRLQGGNNVSTRTFYEYYGKAAEKPFSDGTITGYMSSYGNMNRVPTTSTFIHDFAQKISKDGVTTGCDFMAEYGYIDEQYRLNASGFSNGYDKLYSSSLLDRTASMILAGHIQGGTTGIADADIAQTIKTAVENHVEGLTEDDVYKVARPTIVTMARSGALDERDENGQPRYYPYTDIKTDHSSKTSQETELQMAEESVVLLKNENHTLPLSSDSKAGVYGVMAETMQYGQYSSELDVNDEKYNTYVQGAGDNIVEAVQSQIGSDNVSYSTGNRVVAYKTAGGYVTATEDENGAQLTVSNPEEGTQAADQSKYLFEYADWGQDAFSLLSLANQKWINAGVKNNSLPGNTMGLYDAAVSNNGSYSMKASAGMATAVSNMPTFLSKRAADEDGNYYLKMGDKYNDTDFSTTWALSDKLGWYLQTTEDGKVELNGDAQPIQGPNLPFLLGGNLATGIAAFESAEDKTPYTFKEETIKEAGADSEELAADTDYAIVVIGQPYNGISGEGIDRKYLSLSEDQMDMVSTVAANYAKEGKKTIVIINTEYPVEAEALQNDENVSAIVFNAFGGQYDATALVNVLYGEAAPTGRLVSTWYKSKDALPAIDKYALPENAMANIGPDLVEGLTLDDIDDNVTVDMTETDMEQTHLTYMYADNEDVTYPFGYGLSYSEFTYSGMNAKADKDGNIDVSVTVKNTGNVDTSDVVEIYASNPDSSYGDTAPQKKLVGFEKVALKAGESANVDIHVDASALEVWDVNAGEYVVEDGTYQLYAAHSSDLKGENVLSKKVKVSGSTLSNADTAEKLNVWSSSFTASDVKYVEYSKGNTAEAAAADSDEIFAVMAKKAGAYTALLNVDLNQVKQAVLNVASTEAQNGIELRLDAPDGKLIGSVNYGATEAVTSARTSENGVDAGTYTELGYTTASTDLSGASGVHNVYLVFKNANARVEGIQFVTSGVTIPDGLANEADENGNWNYYIDGKVATDATGLAPNAYGWWYVKNGKVDFTYTGLASNDQGWFMVVNGMVDFGYTGLVANEYGWWMVQNGSINFAYTGLAANEYGWWYLQNGSINFSYNGLAANENGWFMVQGGKVDFNYTGLVANEYGWWYVQNGSINFNYTGLAANEYGWWYVNGGKIDFGYTGRAANEYGWWNVVNGKVVF</sequence>
<dbReference type="PANTHER" id="PTHR42715">
    <property type="entry name" value="BETA-GLUCOSIDASE"/>
    <property type="match status" value="1"/>
</dbReference>
<dbReference type="Gene3D" id="3.20.20.300">
    <property type="entry name" value="Glycoside hydrolase, family 3, N-terminal domain"/>
    <property type="match status" value="1"/>
</dbReference>
<evidence type="ECO:0000259" key="7">
    <source>
        <dbReference type="SMART" id="SM01217"/>
    </source>
</evidence>
<dbReference type="Gene3D" id="2.60.40.10">
    <property type="entry name" value="Immunoglobulins"/>
    <property type="match status" value="1"/>
</dbReference>
<dbReference type="STRING" id="39490.ERS852448_01820"/>
<dbReference type="Pfam" id="PF14310">
    <property type="entry name" value="Fn3-like"/>
    <property type="match status" value="1"/>
</dbReference>
<feature type="chain" id="PRO_5038937365" evidence="5">
    <location>
        <begin position="21"/>
        <end position="1395"/>
    </location>
</feature>
<dbReference type="SMART" id="SM00606">
    <property type="entry name" value="CBD_IV"/>
    <property type="match status" value="1"/>
</dbReference>
<evidence type="ECO:0000256" key="3">
    <source>
        <dbReference type="ARBA" id="ARBA00022801"/>
    </source>
</evidence>
<dbReference type="EMBL" id="CYYA01000011">
    <property type="protein sequence ID" value="CUN08905.1"/>
    <property type="molecule type" value="Genomic_DNA"/>
</dbReference>
<evidence type="ECO:0000313" key="8">
    <source>
        <dbReference type="EMBL" id="CUN08905.1"/>
    </source>
</evidence>